<sequence>MTPGNGAAYRISSSDEPPAKGIAVLAVCGHVVGTGRRQDWQPAVSVEFRDLVIAGNTVGGLVCWVYFYPDSVTDGVGPHFTVGGESGRLHAPLGKKIRSQPEDAQRAAADLLYSLATDFLTDHRVAHYRYIEAVRVRDELLDRRSRISLDYEHADAAVDARYRMLLATRGATSS</sequence>
<keyword evidence="2" id="KW-1185">Reference proteome</keyword>
<reference evidence="1 2" key="1">
    <citation type="submission" date="2016-04" db="EMBL/GenBank/DDBJ databases">
        <authorList>
            <person name="Evans L.H."/>
            <person name="Alamgir A."/>
            <person name="Owens N."/>
            <person name="Weber N.D."/>
            <person name="Virtaneva K."/>
            <person name="Barbian K."/>
            <person name="Babar A."/>
            <person name="Rosenke K."/>
        </authorList>
    </citation>
    <scope>NUCLEOTIDE SEQUENCE [LARGE SCALE GENOMIC DNA]</scope>
    <source>
        <strain evidence="1 2">IFM 0406</strain>
    </source>
</reference>
<organism evidence="1 2">
    <name type="scientific">Nocardia terpenica</name>
    <dbReference type="NCBI Taxonomy" id="455432"/>
    <lineage>
        <taxon>Bacteria</taxon>
        <taxon>Bacillati</taxon>
        <taxon>Actinomycetota</taxon>
        <taxon>Actinomycetes</taxon>
        <taxon>Mycobacteriales</taxon>
        <taxon>Nocardiaceae</taxon>
        <taxon>Nocardia</taxon>
    </lineage>
</organism>
<dbReference type="EMBL" id="LWGR01000003">
    <property type="protein sequence ID" value="KZM75580.1"/>
    <property type="molecule type" value="Genomic_DNA"/>
</dbReference>
<dbReference type="STRING" id="455432.AWN90_19600"/>
<gene>
    <name evidence="1" type="ORF">AWN90_19600</name>
</gene>
<evidence type="ECO:0000313" key="2">
    <source>
        <dbReference type="Proteomes" id="UP000076512"/>
    </source>
</evidence>
<proteinExistence type="predicted"/>
<dbReference type="AlphaFoldDB" id="A0A164PHJ2"/>
<accession>A0A164PHJ2</accession>
<name>A0A164PHJ2_9NOCA</name>
<comment type="caution">
    <text evidence="1">The sequence shown here is derived from an EMBL/GenBank/DDBJ whole genome shotgun (WGS) entry which is preliminary data.</text>
</comment>
<evidence type="ECO:0000313" key="1">
    <source>
        <dbReference type="EMBL" id="KZM75580.1"/>
    </source>
</evidence>
<dbReference type="Proteomes" id="UP000076512">
    <property type="component" value="Unassembled WGS sequence"/>
</dbReference>
<protein>
    <submittedName>
        <fullName evidence="1">Uncharacterized protein</fullName>
    </submittedName>
</protein>